<dbReference type="Pfam" id="PF06911">
    <property type="entry name" value="Senescence"/>
    <property type="match status" value="1"/>
</dbReference>
<comment type="caution">
    <text evidence="3">The sequence shown here is derived from an EMBL/GenBank/DDBJ whole genome shotgun (WGS) entry which is preliminary data.</text>
</comment>
<feature type="region of interest" description="Disordered" evidence="1">
    <location>
        <begin position="134"/>
        <end position="157"/>
    </location>
</feature>
<dbReference type="InterPro" id="IPR009686">
    <property type="entry name" value="Senescence/spartin_C"/>
</dbReference>
<accession>A0AAN7LPW8</accession>
<dbReference type="GO" id="GO:0005886">
    <property type="term" value="C:plasma membrane"/>
    <property type="evidence" value="ECO:0007669"/>
    <property type="project" value="TreeGrafter"/>
</dbReference>
<protein>
    <recommendedName>
        <fullName evidence="2">Senescence domain-containing protein</fullName>
    </recommendedName>
</protein>
<organism evidence="3 4">
    <name type="scientific">Trapa natans</name>
    <name type="common">Water chestnut</name>
    <dbReference type="NCBI Taxonomy" id="22666"/>
    <lineage>
        <taxon>Eukaryota</taxon>
        <taxon>Viridiplantae</taxon>
        <taxon>Streptophyta</taxon>
        <taxon>Embryophyta</taxon>
        <taxon>Tracheophyta</taxon>
        <taxon>Spermatophyta</taxon>
        <taxon>Magnoliopsida</taxon>
        <taxon>eudicotyledons</taxon>
        <taxon>Gunneridae</taxon>
        <taxon>Pentapetalae</taxon>
        <taxon>rosids</taxon>
        <taxon>malvids</taxon>
        <taxon>Myrtales</taxon>
        <taxon>Lythraceae</taxon>
        <taxon>Trapa</taxon>
    </lineage>
</organism>
<keyword evidence="4" id="KW-1185">Reference proteome</keyword>
<evidence type="ECO:0000259" key="2">
    <source>
        <dbReference type="Pfam" id="PF06911"/>
    </source>
</evidence>
<feature type="domain" description="Senescence" evidence="2">
    <location>
        <begin position="258"/>
        <end position="444"/>
    </location>
</feature>
<dbReference type="PANTHER" id="PTHR21068">
    <property type="entry name" value="SPARTIN"/>
    <property type="match status" value="1"/>
</dbReference>
<dbReference type="InterPro" id="IPR045036">
    <property type="entry name" value="Spartin-like"/>
</dbReference>
<dbReference type="PANTHER" id="PTHR21068:SF43">
    <property type="entry name" value="SPARTIN"/>
    <property type="match status" value="1"/>
</dbReference>
<evidence type="ECO:0000256" key="1">
    <source>
        <dbReference type="SAM" id="MobiDB-lite"/>
    </source>
</evidence>
<proteinExistence type="predicted"/>
<evidence type="ECO:0000313" key="3">
    <source>
        <dbReference type="EMBL" id="KAK4788714.1"/>
    </source>
</evidence>
<reference evidence="3 4" key="1">
    <citation type="journal article" date="2023" name="Hortic Res">
        <title>Pangenome of water caltrop reveals structural variations and asymmetric subgenome divergence after allopolyploidization.</title>
        <authorList>
            <person name="Zhang X."/>
            <person name="Chen Y."/>
            <person name="Wang L."/>
            <person name="Yuan Y."/>
            <person name="Fang M."/>
            <person name="Shi L."/>
            <person name="Lu R."/>
            <person name="Comes H.P."/>
            <person name="Ma Y."/>
            <person name="Chen Y."/>
            <person name="Huang G."/>
            <person name="Zhou Y."/>
            <person name="Zheng Z."/>
            <person name="Qiu Y."/>
        </authorList>
    </citation>
    <scope>NUCLEOTIDE SEQUENCE [LARGE SCALE GENOMIC DNA]</scope>
    <source>
        <strain evidence="3">F231</strain>
    </source>
</reference>
<dbReference type="Proteomes" id="UP001346149">
    <property type="component" value="Unassembled WGS sequence"/>
</dbReference>
<sequence>MASEKPTPSVYPEVIDSDLDVRPNASAAGGDLYPSIDKGDLEDDLIHDDHPSPSAPPLSMEEILIRISGVILHLIDKEYSVELACGDLTITALHQGENIVAVLAQVEDEIQWPLTKDEAGVKVDQSHYFFSFRESGKADEGSDSSDDEKKGGAKKNRESDSSALLSYGLTIASKGQEDLLNKLDAILEKYCSFSVQKVSEKAKKAKGGEVFDSSVVRDTAPAEMKSRKKKKMIEEQSAAFWTTLAPNVEDYGGVAAKLIAAGSGQLIRGILWCGDVAVERLKWGDEVLKKRLGAPEKREISPETLKRIKRAKKLTKMTEKVATGVLSGVVRVSGFFTSKVTNSSAGKKFFGLVPGEIVLASLDGFSKVCDAVEVTGKNLMSTSSTVTTGLVSHRYGEEVAQATSEGMDAAGHALGTAWAVFKIRKAFNPKTVIKPSALVKSAAKATAAEAKSKGKKSK</sequence>
<name>A0AAN7LPW8_TRANT</name>
<evidence type="ECO:0000313" key="4">
    <source>
        <dbReference type="Proteomes" id="UP001346149"/>
    </source>
</evidence>
<feature type="region of interest" description="Disordered" evidence="1">
    <location>
        <begin position="21"/>
        <end position="41"/>
    </location>
</feature>
<dbReference type="AlphaFoldDB" id="A0AAN7LPW8"/>
<feature type="compositionally biased region" description="Basic and acidic residues" evidence="1">
    <location>
        <begin position="147"/>
        <end position="157"/>
    </location>
</feature>
<dbReference type="EMBL" id="JAXQNO010000011">
    <property type="protein sequence ID" value="KAK4788714.1"/>
    <property type="molecule type" value="Genomic_DNA"/>
</dbReference>
<gene>
    <name evidence="3" type="ORF">SAY86_020033</name>
</gene>